<evidence type="ECO:0000256" key="1">
    <source>
        <dbReference type="SAM" id="MobiDB-lite"/>
    </source>
</evidence>
<gene>
    <name evidence="2" type="ORF">AC578_10556</name>
</gene>
<name>A0A139H5M5_9PEZI</name>
<comment type="caution">
    <text evidence="2">The sequence shown here is derived from an EMBL/GenBank/DDBJ whole genome shotgun (WGS) entry which is preliminary data.</text>
</comment>
<feature type="compositionally biased region" description="Low complexity" evidence="1">
    <location>
        <begin position="18"/>
        <end position="30"/>
    </location>
</feature>
<feature type="region of interest" description="Disordered" evidence="1">
    <location>
        <begin position="1"/>
        <end position="42"/>
    </location>
</feature>
<proteinExistence type="predicted"/>
<dbReference type="EMBL" id="LFZN01000137">
    <property type="protein sequence ID" value="KXS97669.1"/>
    <property type="molecule type" value="Genomic_DNA"/>
</dbReference>
<evidence type="ECO:0000313" key="3">
    <source>
        <dbReference type="Proteomes" id="UP000070133"/>
    </source>
</evidence>
<dbReference type="OrthoDB" id="3650854at2759"/>
<dbReference type="AlphaFoldDB" id="A0A139H5M5"/>
<evidence type="ECO:0000313" key="2">
    <source>
        <dbReference type="EMBL" id="KXS97669.1"/>
    </source>
</evidence>
<protein>
    <submittedName>
        <fullName evidence="2">Uncharacterized protein</fullName>
    </submittedName>
</protein>
<accession>A0A139H5M5</accession>
<organism evidence="2 3">
    <name type="scientific">Pseudocercospora eumusae</name>
    <dbReference type="NCBI Taxonomy" id="321146"/>
    <lineage>
        <taxon>Eukaryota</taxon>
        <taxon>Fungi</taxon>
        <taxon>Dikarya</taxon>
        <taxon>Ascomycota</taxon>
        <taxon>Pezizomycotina</taxon>
        <taxon>Dothideomycetes</taxon>
        <taxon>Dothideomycetidae</taxon>
        <taxon>Mycosphaerellales</taxon>
        <taxon>Mycosphaerellaceae</taxon>
        <taxon>Pseudocercospora</taxon>
    </lineage>
</organism>
<sequence length="200" mass="22377">MLHHEAPMCPDGDNADNDSLSSYTCYSSASSDDDSPEADEKRRIRQELDNAAFTEMAEEKRRRHKELLGVLDQWRRAVICGPSSANQQHQQPHGSAHAWQQDRVAVLDEYYYDNHYIPESFWQPVHEYPGSYTKAGRAPADLQLPIEHGEERAESCQKPVAGPSRQVGREQGSIGCEQCFFVPICGIHGKGKGHVQAAST</sequence>
<keyword evidence="3" id="KW-1185">Reference proteome</keyword>
<dbReference type="Proteomes" id="UP000070133">
    <property type="component" value="Unassembled WGS sequence"/>
</dbReference>
<reference evidence="2 3" key="1">
    <citation type="submission" date="2015-07" db="EMBL/GenBank/DDBJ databases">
        <title>Comparative genomics of the Sigatoka disease complex on banana suggests a link between parallel evolutionary changes in Pseudocercospora fijiensis and Pseudocercospora eumusae and increased virulence on the banana host.</title>
        <authorList>
            <person name="Chang T.-C."/>
            <person name="Salvucci A."/>
            <person name="Crous P.W."/>
            <person name="Stergiopoulos I."/>
        </authorList>
    </citation>
    <scope>NUCLEOTIDE SEQUENCE [LARGE SCALE GENOMIC DNA]</scope>
    <source>
        <strain evidence="2 3">CBS 114824</strain>
    </source>
</reference>